<reference evidence="1 2" key="1">
    <citation type="submission" date="2017-05" db="EMBL/GenBank/DDBJ databases">
        <title>Genome of assembly of the Bengalese finch, Lonchura striata domestica.</title>
        <authorList>
            <person name="Colquitt B.M."/>
            <person name="Brainard M.S."/>
        </authorList>
    </citation>
    <scope>NUCLEOTIDE SEQUENCE [LARGE SCALE GENOMIC DNA]</scope>
    <source>
        <strain evidence="1">White83orange57</strain>
    </source>
</reference>
<dbReference type="AlphaFoldDB" id="A0A218UZI6"/>
<accession>A0A218UZI6</accession>
<dbReference type="Proteomes" id="UP000197619">
    <property type="component" value="Unassembled WGS sequence"/>
</dbReference>
<sequence length="26" mass="2739">MFSLPLFPLQLPVSTKGNSSPLGNHG</sequence>
<dbReference type="EMBL" id="MUZQ01000092">
    <property type="protein sequence ID" value="OWK58732.1"/>
    <property type="molecule type" value="Genomic_DNA"/>
</dbReference>
<proteinExistence type="predicted"/>
<comment type="caution">
    <text evidence="1">The sequence shown here is derived from an EMBL/GenBank/DDBJ whole genome shotgun (WGS) entry which is preliminary data.</text>
</comment>
<evidence type="ECO:0000313" key="1">
    <source>
        <dbReference type="EMBL" id="OWK58732.1"/>
    </source>
</evidence>
<gene>
    <name evidence="1" type="ORF">RLOC_00015120</name>
</gene>
<protein>
    <submittedName>
        <fullName evidence="1">Uncharacterized protein</fullName>
    </submittedName>
</protein>
<evidence type="ECO:0000313" key="2">
    <source>
        <dbReference type="Proteomes" id="UP000197619"/>
    </source>
</evidence>
<name>A0A218UZI6_9PASE</name>
<keyword evidence="2" id="KW-1185">Reference proteome</keyword>
<organism evidence="1 2">
    <name type="scientific">Lonchura striata</name>
    <name type="common">white-rumped munia</name>
    <dbReference type="NCBI Taxonomy" id="40157"/>
    <lineage>
        <taxon>Eukaryota</taxon>
        <taxon>Metazoa</taxon>
        <taxon>Chordata</taxon>
        <taxon>Craniata</taxon>
        <taxon>Vertebrata</taxon>
        <taxon>Euteleostomi</taxon>
        <taxon>Archelosauria</taxon>
        <taxon>Archosauria</taxon>
        <taxon>Dinosauria</taxon>
        <taxon>Saurischia</taxon>
        <taxon>Theropoda</taxon>
        <taxon>Coelurosauria</taxon>
        <taxon>Aves</taxon>
        <taxon>Neognathae</taxon>
        <taxon>Neoaves</taxon>
        <taxon>Telluraves</taxon>
        <taxon>Australaves</taxon>
        <taxon>Passeriformes</taxon>
        <taxon>Passeroidea</taxon>
        <taxon>Estrildidae</taxon>
        <taxon>Estrildinae</taxon>
        <taxon>Lonchura</taxon>
    </lineage>
</organism>